<keyword evidence="2" id="KW-0472">Membrane</keyword>
<reference evidence="5 6" key="1">
    <citation type="submission" date="2019-06" db="EMBL/GenBank/DDBJ databases">
        <title>Thermomonas aquatica sp. nov., isolated from an industrial wastewater treatment plant.</title>
        <authorList>
            <person name="Jeon J.H."/>
            <person name="Park D.-S."/>
        </authorList>
    </citation>
    <scope>NUCLEOTIDE SEQUENCE [LARGE SCALE GENOMIC DNA]</scope>
    <source>
        <strain evidence="5 6">SY21</strain>
    </source>
</reference>
<dbReference type="Gene3D" id="1.25.40.590">
    <property type="entry name" value="Type IV / VI secretion system, DotU"/>
    <property type="match status" value="1"/>
</dbReference>
<proteinExistence type="predicted"/>
<evidence type="ECO:0000256" key="1">
    <source>
        <dbReference type="SAM" id="MobiDB-lite"/>
    </source>
</evidence>
<dbReference type="PANTHER" id="PTHR38033:SF1">
    <property type="entry name" value="DOTU FAMILY TYPE IV_VI SECRETION SYSTEM PROTEIN"/>
    <property type="match status" value="1"/>
</dbReference>
<evidence type="ECO:0000259" key="4">
    <source>
        <dbReference type="Pfam" id="PF14326"/>
    </source>
</evidence>
<dbReference type="RefSeq" id="WP_139715190.1">
    <property type="nucleotide sequence ID" value="NZ_CP040871.1"/>
</dbReference>
<feature type="domain" description="Type IV / VI secretion system DotU" evidence="3">
    <location>
        <begin position="6"/>
        <end position="208"/>
    </location>
</feature>
<accession>A0A5B7ZR69</accession>
<dbReference type="InterPro" id="IPR038522">
    <property type="entry name" value="T4/T6SS_DotU_sf"/>
</dbReference>
<dbReference type="Proteomes" id="UP000308149">
    <property type="component" value="Chromosome"/>
</dbReference>
<feature type="compositionally biased region" description="Low complexity" evidence="1">
    <location>
        <begin position="458"/>
        <end position="467"/>
    </location>
</feature>
<keyword evidence="2" id="KW-0812">Transmembrane</keyword>
<dbReference type="InterPro" id="IPR025493">
    <property type="entry name" value="DUF4384"/>
</dbReference>
<dbReference type="InterPro" id="IPR017732">
    <property type="entry name" value="T4/T6SS_DotU"/>
</dbReference>
<dbReference type="EMBL" id="CP040871">
    <property type="protein sequence ID" value="QDA56262.1"/>
    <property type="molecule type" value="Genomic_DNA"/>
</dbReference>
<keyword evidence="6" id="KW-1185">Reference proteome</keyword>
<evidence type="ECO:0000259" key="3">
    <source>
        <dbReference type="Pfam" id="PF09850"/>
    </source>
</evidence>
<dbReference type="PANTHER" id="PTHR38033">
    <property type="entry name" value="MEMBRANE PROTEIN-RELATED"/>
    <property type="match status" value="1"/>
</dbReference>
<evidence type="ECO:0000313" key="5">
    <source>
        <dbReference type="EMBL" id="QDA56262.1"/>
    </source>
</evidence>
<dbReference type="Pfam" id="PF14326">
    <property type="entry name" value="DUF4384"/>
    <property type="match status" value="1"/>
</dbReference>
<name>A0A5B7ZR69_9GAMM</name>
<gene>
    <name evidence="5" type="ORF">FHQ07_02470</name>
</gene>
<dbReference type="OrthoDB" id="345640at2"/>
<dbReference type="Pfam" id="PF09850">
    <property type="entry name" value="DotU"/>
    <property type="match status" value="1"/>
</dbReference>
<dbReference type="KEGG" id="thes:FHQ07_02470"/>
<protein>
    <submittedName>
        <fullName evidence="5">DUF4384 domain-containing protein</fullName>
    </submittedName>
</protein>
<feature type="transmembrane region" description="Helical" evidence="2">
    <location>
        <begin position="190"/>
        <end position="211"/>
    </location>
</feature>
<feature type="compositionally biased region" description="Acidic residues" evidence="1">
    <location>
        <begin position="468"/>
        <end position="479"/>
    </location>
</feature>
<sequence length="479" mass="52066">MARLLHHFLPVFTFGLALDEKVTAGQASEAAAAVTARARELIDRAKAAAQADGKRPEQADAGAFAVAAWIDEIMARNPAYLTGSVPLQVTMFNTNNAGNEFFQHLSSLRQDQDEVREVYYHALLCGFVGQYYYENGDTGELGKLKELHGRQLPVAPAPIHTLREEKITPQPYGVADPSGPKYPRQWDRMLLRIGALVALLIPLLYLAYILLNPKPSILAPVQKELAAFPCSALEASVDEGEGSVKVTGYVSRADDIAAVKQRVLGVQGVKSADVQVEHRIWPHCEVVEILKAYKARNDDGQYGLTVTPFTGHSERFIEGEKITVKVTEPNYDGYLYVDYYTVTGDVAHIFPHPQESESGRIIGGSEQLTIGEEGRGWVVCPPLGQELITVISSPTPLYADPLPEAESAKDYLPKLRRMLDANRGNAKLAAAYLFMQTEPAEGADKQAALVACGVGAAPADDAQQAVDDTTEAPAEEPAQ</sequence>
<evidence type="ECO:0000313" key="6">
    <source>
        <dbReference type="Proteomes" id="UP000308149"/>
    </source>
</evidence>
<dbReference type="AlphaFoldDB" id="A0A5B7ZR69"/>
<feature type="domain" description="DUF4384" evidence="4">
    <location>
        <begin position="317"/>
        <end position="396"/>
    </location>
</feature>
<evidence type="ECO:0000256" key="2">
    <source>
        <dbReference type="SAM" id="Phobius"/>
    </source>
</evidence>
<organism evidence="5 6">
    <name type="scientific">Thermomonas aquatica</name>
    <dbReference type="NCBI Taxonomy" id="2202149"/>
    <lineage>
        <taxon>Bacteria</taxon>
        <taxon>Pseudomonadati</taxon>
        <taxon>Pseudomonadota</taxon>
        <taxon>Gammaproteobacteria</taxon>
        <taxon>Lysobacterales</taxon>
        <taxon>Lysobacteraceae</taxon>
        <taxon>Thermomonas</taxon>
    </lineage>
</organism>
<feature type="region of interest" description="Disordered" evidence="1">
    <location>
        <begin position="458"/>
        <end position="479"/>
    </location>
</feature>
<keyword evidence="2" id="KW-1133">Transmembrane helix</keyword>